<reference evidence="4" key="2">
    <citation type="journal article" date="2021" name="Sci. Data">
        <title>Chromosome-scale genome sequencing, assembly and annotation of six genomes from subfamily Leishmaniinae.</title>
        <authorList>
            <person name="Almutairi H."/>
            <person name="Urbaniak M.D."/>
            <person name="Bates M.D."/>
            <person name="Jariyapan N."/>
            <person name="Kwakye-Nuako G."/>
            <person name="Thomaz Soccol V."/>
            <person name="Al-Salem W.S."/>
            <person name="Dillon R.J."/>
            <person name="Bates P.A."/>
            <person name="Gatherer D."/>
        </authorList>
    </citation>
    <scope>NUCLEOTIDE SEQUENCE [LARGE SCALE GENOMIC DNA]</scope>
</reference>
<feature type="compositionally biased region" description="Polar residues" evidence="2">
    <location>
        <begin position="1073"/>
        <end position="1083"/>
    </location>
</feature>
<feature type="compositionally biased region" description="Basic residues" evidence="2">
    <location>
        <begin position="62"/>
        <end position="72"/>
    </location>
</feature>
<feature type="region of interest" description="Disordered" evidence="2">
    <location>
        <begin position="679"/>
        <end position="704"/>
    </location>
</feature>
<dbReference type="AlphaFoldDB" id="A0A836KLI3"/>
<feature type="region of interest" description="Disordered" evidence="2">
    <location>
        <begin position="1045"/>
        <end position="1086"/>
    </location>
</feature>
<name>A0A836KLI3_9TRYP</name>
<dbReference type="EMBL" id="JAFEUZ010000020">
    <property type="protein sequence ID" value="KAG5479989.1"/>
    <property type="molecule type" value="Genomic_DNA"/>
</dbReference>
<gene>
    <name evidence="3" type="ORF">LSCM1_06408</name>
</gene>
<sequence>MMPMAIRSLPPLDANGSSLSHGAPSAALRRTGSGDGGSTTSAMAAIIGDGARVSGRPTEVRHSHHSRSHSKPRPASSSPPRPPATDVRPVGEEHGNRAVRARPTIVGGAASRTKAALGACEEHVGDIFRAVHAPAPHNSTASPALATCLMPSTLPRRAEISDAPPHLSVAAASFAPTTTVKVSERHLTPADKMNAGLRRSSMARLRTRMKVSQKESEAAVPSDPITPTTPCESDATAAEPPHSTPHGKIAEEQAPCSDRSTPPSVVLARSPSPPPAEVASLMGSGVIAEKLTTPATLSVGAAKVLPHGLQSPSAITDLGAVPLDYSGLSSVEMGLGNHVSPTRHPHPQLKLSASLAGQQADQMASSHAGSLTQTNAPFHALQFMAVVATDPIAPPPLSSRSEEPPPPRDPHQCHDLRVYGNFVPGSETDNEAGDGVPVRCQPARPTNGAAGGRSIISSPTAGDCELQSLIVCPFALAGCCVEGAHRIADLHRGSTLHHHLMAVTKHVQRMRRRQQELEQLVLGLQQQLHAQALMRREAGETLEPAQQRLTDSSCVPFSSQGPLLGRRGDLVLASASESNRRGVEADIKALPRDVSICERLVANYGMNNEDVDSAVRNACRDHAGGGSRGCRTGPAYGSRRQRSASPSICGGGDGRDRVGTFALQLRLLTSAGQEKLDVRSALSRTSGSPARVQHGRRSVPSAMPTTTTHKATVLGVQGRRGRMRCASAPKQKQQEQRRGSTKREDALRCALQPHDLHSDALEHVACSAVDGQDRGNAHKGAPTRRVAGAFSALSPSTVECSAESVDSPSRPSRSAMSPHVCYGACPSQQPGAGGSTEVSGMSNVPPYQIPNESMSPISSASLDLDDHEDDTDAGVMRQQLMSLAPMEVPVTIRADEGSLTDCTDQTGAHVMHKLGLQASPGASPRSAPSLVSVTYRPSELAQAKGGDAKGAAYFTDRLTLTSHASASVVKDRQVQPKVAAAPPFVGSLRIAAPLQRPMLVRKSDVAPPPPPNRGGADQSHVHLPPVMSPPTTFLAPAFPITDTSSILSRSDAKRPRQMSAPQSDHARVPLSRINPNASSSPLSRKSPLAVAAASGGSRTYCKGIHASCLDAFTATPLRESAAERCVVSKQPSIHAHSCRIDGDEAGEHTCGFAGSVEYALGVPRKSVRRGRGSQTRPDAAVRLPSHATSVLSPEEAADQGAALHHFGLPPRREA</sequence>
<evidence type="ECO:0000313" key="3">
    <source>
        <dbReference type="EMBL" id="KAG5479989.1"/>
    </source>
</evidence>
<dbReference type="RefSeq" id="XP_067179152.1">
    <property type="nucleotide sequence ID" value="XM_067323838.1"/>
</dbReference>
<feature type="region of interest" description="Disordered" evidence="2">
    <location>
        <begin position="623"/>
        <end position="653"/>
    </location>
</feature>
<feature type="region of interest" description="Disordered" evidence="2">
    <location>
        <begin position="1001"/>
        <end position="1028"/>
    </location>
</feature>
<keyword evidence="4" id="KW-1185">Reference proteome</keyword>
<feature type="compositionally biased region" description="Basic and acidic residues" evidence="2">
    <location>
        <begin position="400"/>
        <end position="413"/>
    </location>
</feature>
<feature type="region of interest" description="Disordered" evidence="2">
    <location>
        <begin position="1166"/>
        <end position="1214"/>
    </location>
</feature>
<feature type="region of interest" description="Disordered" evidence="2">
    <location>
        <begin position="1"/>
        <end position="102"/>
    </location>
</feature>
<feature type="region of interest" description="Disordered" evidence="2">
    <location>
        <begin position="194"/>
        <end position="277"/>
    </location>
</feature>
<evidence type="ECO:0000313" key="4">
    <source>
        <dbReference type="Proteomes" id="UP000673552"/>
    </source>
</evidence>
<dbReference type="OrthoDB" id="267254at2759"/>
<feature type="region of interest" description="Disordered" evidence="2">
    <location>
        <begin position="392"/>
        <end position="413"/>
    </location>
</feature>
<dbReference type="GeneID" id="92516350"/>
<keyword evidence="1" id="KW-0175">Coiled coil</keyword>
<feature type="coiled-coil region" evidence="1">
    <location>
        <begin position="500"/>
        <end position="527"/>
    </location>
</feature>
<proteinExistence type="predicted"/>
<reference evidence="4" key="1">
    <citation type="journal article" date="2021" name="Microbiol. Resour. Announc.">
        <title>LGAAP: Leishmaniinae Genome Assembly and Annotation Pipeline.</title>
        <authorList>
            <person name="Almutairi H."/>
            <person name="Urbaniak M.D."/>
            <person name="Bates M.D."/>
            <person name="Jariyapan N."/>
            <person name="Kwakye-Nuako G."/>
            <person name="Thomaz-Soccol V."/>
            <person name="Al-Salem W.S."/>
            <person name="Dillon R.J."/>
            <person name="Bates P.A."/>
            <person name="Gatherer D."/>
        </authorList>
    </citation>
    <scope>NUCLEOTIDE SEQUENCE [LARGE SCALE GENOMIC DNA]</scope>
</reference>
<organism evidence="3 4">
    <name type="scientific">Leishmania martiniquensis</name>
    <dbReference type="NCBI Taxonomy" id="1580590"/>
    <lineage>
        <taxon>Eukaryota</taxon>
        <taxon>Discoba</taxon>
        <taxon>Euglenozoa</taxon>
        <taxon>Kinetoplastea</taxon>
        <taxon>Metakinetoplastina</taxon>
        <taxon>Trypanosomatida</taxon>
        <taxon>Trypanosomatidae</taxon>
        <taxon>Leishmaniinae</taxon>
        <taxon>Leishmania</taxon>
    </lineage>
</organism>
<dbReference type="KEGG" id="lmat:92516350"/>
<protein>
    <submittedName>
        <fullName evidence="3">Uncharacterized protein</fullName>
    </submittedName>
</protein>
<comment type="caution">
    <text evidence="3">The sequence shown here is derived from an EMBL/GenBank/DDBJ whole genome shotgun (WGS) entry which is preliminary data.</text>
</comment>
<feature type="compositionally biased region" description="Basic and acidic residues" evidence="2">
    <location>
        <begin position="732"/>
        <end position="744"/>
    </location>
</feature>
<accession>A0A836KLI3</accession>
<feature type="region of interest" description="Disordered" evidence="2">
    <location>
        <begin position="717"/>
        <end position="744"/>
    </location>
</feature>
<evidence type="ECO:0000256" key="2">
    <source>
        <dbReference type="SAM" id="MobiDB-lite"/>
    </source>
</evidence>
<dbReference type="Proteomes" id="UP000673552">
    <property type="component" value="Unassembled WGS sequence"/>
</dbReference>
<evidence type="ECO:0000256" key="1">
    <source>
        <dbReference type="SAM" id="Coils"/>
    </source>
</evidence>